<dbReference type="PANTHER" id="PTHR42683">
    <property type="entry name" value="ALDEHYDE REDUCTASE"/>
    <property type="match status" value="1"/>
</dbReference>
<evidence type="ECO:0000259" key="8">
    <source>
        <dbReference type="SMART" id="SM00829"/>
    </source>
</evidence>
<evidence type="ECO:0000256" key="2">
    <source>
        <dbReference type="ARBA" id="ARBA00022723"/>
    </source>
</evidence>
<dbReference type="InterPro" id="IPR029752">
    <property type="entry name" value="D-isomer_DH_CS1"/>
</dbReference>
<dbReference type="CDD" id="cd05283">
    <property type="entry name" value="CAD1"/>
    <property type="match status" value="1"/>
</dbReference>
<dbReference type="InterPro" id="IPR047109">
    <property type="entry name" value="CAD-like"/>
</dbReference>
<feature type="domain" description="Enoyl reductase (ER)" evidence="8">
    <location>
        <begin position="9"/>
        <end position="344"/>
    </location>
</feature>
<organism evidence="9 10">
    <name type="scientific">Crystallibacter crystallopoietes</name>
    <dbReference type="NCBI Taxonomy" id="37928"/>
    <lineage>
        <taxon>Bacteria</taxon>
        <taxon>Bacillati</taxon>
        <taxon>Actinomycetota</taxon>
        <taxon>Actinomycetes</taxon>
        <taxon>Micrococcales</taxon>
        <taxon>Micrococcaceae</taxon>
        <taxon>Crystallibacter</taxon>
    </lineage>
</organism>
<evidence type="ECO:0000256" key="4">
    <source>
        <dbReference type="ARBA" id="ARBA00023002"/>
    </source>
</evidence>
<dbReference type="InterPro" id="IPR011032">
    <property type="entry name" value="GroES-like_sf"/>
</dbReference>
<sequence>MSTAQAYAATSPTSGLLPLQIERREPEPHDVEITIAFCGLCHSDVHAVRSEWRPSRYPLVPGHEIVGRVTGIGQDVTLHAIGDLVGVGCLVDSCRECISCEEGLEQYCENGSTGTYGVPDRRRGGEPTQGGYATSIVVDENYCLRVPESLDPAATAPLLCAGITVYSPMRYFGVETGDSVGVVGLGGLGHMAVKLAKAMGAEVTVFTTSEGKAEAARALGADRVVLSSDSVSMAQVRDSIDLIIDTVAAAHDLGPYLRTIRRDGALIQLGLPPGDMPPVPVGALIRKRIAYGGSMIGGIAETQEMLDFCAEHNITSDIEMVTADQLNDAYDRMVAGDVKYRFVLDIASVKEKA</sequence>
<evidence type="ECO:0000256" key="3">
    <source>
        <dbReference type="ARBA" id="ARBA00022833"/>
    </source>
</evidence>
<evidence type="ECO:0000256" key="1">
    <source>
        <dbReference type="ARBA" id="ARBA00001947"/>
    </source>
</evidence>
<dbReference type="PROSITE" id="PS00059">
    <property type="entry name" value="ADH_ZINC"/>
    <property type="match status" value="1"/>
</dbReference>
<evidence type="ECO:0000313" key="10">
    <source>
        <dbReference type="Proteomes" id="UP000181917"/>
    </source>
</evidence>
<dbReference type="GO" id="GO:0008270">
    <property type="term" value="F:zinc ion binding"/>
    <property type="evidence" value="ECO:0007669"/>
    <property type="project" value="InterPro"/>
</dbReference>
<name>A0A1H1FL41_9MICC</name>
<dbReference type="PROSITE" id="PS00065">
    <property type="entry name" value="D_2_HYDROXYACID_DH_1"/>
    <property type="match status" value="1"/>
</dbReference>
<dbReference type="GO" id="GO:0008106">
    <property type="term" value="F:alcohol dehydrogenase (NADP+) activity"/>
    <property type="evidence" value="ECO:0007669"/>
    <property type="project" value="UniProtKB-EC"/>
</dbReference>
<dbReference type="Pfam" id="PF00107">
    <property type="entry name" value="ADH_zinc_N"/>
    <property type="match status" value="1"/>
</dbReference>
<reference evidence="9 10" key="1">
    <citation type="submission" date="2016-10" db="EMBL/GenBank/DDBJ databases">
        <authorList>
            <person name="de Groot N.N."/>
        </authorList>
    </citation>
    <scope>NUCLEOTIDE SEQUENCE [LARGE SCALE GENOMIC DNA]</scope>
    <source>
        <strain evidence="9 10">DSM 20117</strain>
    </source>
</reference>
<comment type="catalytic activity">
    <reaction evidence="6">
        <text>a primary alcohol + NADP(+) = an aldehyde + NADPH + H(+)</text>
        <dbReference type="Rhea" id="RHEA:15937"/>
        <dbReference type="ChEBI" id="CHEBI:15378"/>
        <dbReference type="ChEBI" id="CHEBI:15734"/>
        <dbReference type="ChEBI" id="CHEBI:17478"/>
        <dbReference type="ChEBI" id="CHEBI:57783"/>
        <dbReference type="ChEBI" id="CHEBI:58349"/>
        <dbReference type="EC" id="1.1.1.2"/>
    </reaction>
</comment>
<dbReference type="Gene3D" id="3.40.50.720">
    <property type="entry name" value="NAD(P)-binding Rossmann-like Domain"/>
    <property type="match status" value="1"/>
</dbReference>
<dbReference type="Proteomes" id="UP000181917">
    <property type="component" value="Unassembled WGS sequence"/>
</dbReference>
<keyword evidence="2 7" id="KW-0479">Metal-binding</keyword>
<dbReference type="InterPro" id="IPR013154">
    <property type="entry name" value="ADH-like_N"/>
</dbReference>
<dbReference type="Pfam" id="PF08240">
    <property type="entry name" value="ADH_N"/>
    <property type="match status" value="1"/>
</dbReference>
<dbReference type="EMBL" id="FNKH01000002">
    <property type="protein sequence ID" value="SDR01625.1"/>
    <property type="molecule type" value="Genomic_DNA"/>
</dbReference>
<evidence type="ECO:0000256" key="7">
    <source>
        <dbReference type="RuleBase" id="RU361277"/>
    </source>
</evidence>
<dbReference type="Gene3D" id="3.90.180.10">
    <property type="entry name" value="Medium-chain alcohol dehydrogenases, catalytic domain"/>
    <property type="match status" value="1"/>
</dbReference>
<dbReference type="AlphaFoldDB" id="A0A1H1FL41"/>
<dbReference type="EC" id="1.1.1.2" evidence="5"/>
<keyword evidence="4" id="KW-0560">Oxidoreductase</keyword>
<keyword evidence="10" id="KW-1185">Reference proteome</keyword>
<dbReference type="SUPFAM" id="SSF50129">
    <property type="entry name" value="GroES-like"/>
    <property type="match status" value="1"/>
</dbReference>
<accession>A0A1H1FL41</accession>
<evidence type="ECO:0000313" key="9">
    <source>
        <dbReference type="EMBL" id="SDR01625.1"/>
    </source>
</evidence>
<proteinExistence type="inferred from homology"/>
<dbReference type="InterPro" id="IPR036291">
    <property type="entry name" value="NAD(P)-bd_dom_sf"/>
</dbReference>
<evidence type="ECO:0000256" key="6">
    <source>
        <dbReference type="ARBA" id="ARBA00048262"/>
    </source>
</evidence>
<dbReference type="STRING" id="37928.SAMN04489742_3510"/>
<dbReference type="FunFam" id="3.40.50.720:FF:000022">
    <property type="entry name" value="Cinnamyl alcohol dehydrogenase"/>
    <property type="match status" value="1"/>
</dbReference>
<dbReference type="InterPro" id="IPR013149">
    <property type="entry name" value="ADH-like_C"/>
</dbReference>
<protein>
    <recommendedName>
        <fullName evidence="5">alcohol dehydrogenase (NADP(+))</fullName>
        <ecNumber evidence="5">1.1.1.2</ecNumber>
    </recommendedName>
</protein>
<gene>
    <name evidence="9" type="ORF">SAMN04489742_3510</name>
</gene>
<dbReference type="SUPFAM" id="SSF51735">
    <property type="entry name" value="NAD(P)-binding Rossmann-fold domains"/>
    <property type="match status" value="1"/>
</dbReference>
<evidence type="ECO:0000256" key="5">
    <source>
        <dbReference type="ARBA" id="ARBA00024074"/>
    </source>
</evidence>
<dbReference type="SMART" id="SM00829">
    <property type="entry name" value="PKS_ER"/>
    <property type="match status" value="1"/>
</dbReference>
<keyword evidence="3 7" id="KW-0862">Zinc</keyword>
<dbReference type="InterPro" id="IPR020843">
    <property type="entry name" value="ER"/>
</dbReference>
<dbReference type="InterPro" id="IPR002328">
    <property type="entry name" value="ADH_Zn_CS"/>
</dbReference>
<comment type="cofactor">
    <cofactor evidence="1 7">
        <name>Zn(2+)</name>
        <dbReference type="ChEBI" id="CHEBI:29105"/>
    </cofactor>
</comment>
<comment type="similarity">
    <text evidence="7">Belongs to the zinc-containing alcohol dehydrogenase family.</text>
</comment>